<name>A0A5J4UIJ3_9EUKA</name>
<protein>
    <submittedName>
        <fullName evidence="1">Uncharacterized protein</fullName>
    </submittedName>
</protein>
<dbReference type="Proteomes" id="UP000324800">
    <property type="component" value="Unassembled WGS sequence"/>
</dbReference>
<sequence>MQVQEYMKYSQFLSSLLCLATKSDPAIELRFILRQFNRRLRMDQLQQIIEKAQTNSQEAVLLLMNMLASKMPPTKLVEDKRLKKNNALA</sequence>
<accession>A0A5J4UIJ3</accession>
<gene>
    <name evidence="1" type="ORF">EZS28_033846</name>
</gene>
<organism evidence="1 2">
    <name type="scientific">Streblomastix strix</name>
    <dbReference type="NCBI Taxonomy" id="222440"/>
    <lineage>
        <taxon>Eukaryota</taxon>
        <taxon>Metamonada</taxon>
        <taxon>Preaxostyla</taxon>
        <taxon>Oxymonadida</taxon>
        <taxon>Streblomastigidae</taxon>
        <taxon>Streblomastix</taxon>
    </lineage>
</organism>
<proteinExistence type="predicted"/>
<reference evidence="1 2" key="1">
    <citation type="submission" date="2019-03" db="EMBL/GenBank/DDBJ databases">
        <title>Single cell metagenomics reveals metabolic interactions within the superorganism composed of flagellate Streblomastix strix and complex community of Bacteroidetes bacteria on its surface.</title>
        <authorList>
            <person name="Treitli S.C."/>
            <person name="Kolisko M."/>
            <person name="Husnik F."/>
            <person name="Keeling P."/>
            <person name="Hampl V."/>
        </authorList>
    </citation>
    <scope>NUCLEOTIDE SEQUENCE [LARGE SCALE GENOMIC DNA]</scope>
    <source>
        <strain evidence="1">ST1C</strain>
    </source>
</reference>
<comment type="caution">
    <text evidence="1">The sequence shown here is derived from an EMBL/GenBank/DDBJ whole genome shotgun (WGS) entry which is preliminary data.</text>
</comment>
<dbReference type="EMBL" id="SNRW01015215">
    <property type="protein sequence ID" value="KAA6370626.1"/>
    <property type="molecule type" value="Genomic_DNA"/>
</dbReference>
<evidence type="ECO:0000313" key="1">
    <source>
        <dbReference type="EMBL" id="KAA6370626.1"/>
    </source>
</evidence>
<dbReference type="AlphaFoldDB" id="A0A5J4UIJ3"/>
<evidence type="ECO:0000313" key="2">
    <source>
        <dbReference type="Proteomes" id="UP000324800"/>
    </source>
</evidence>